<proteinExistence type="predicted"/>
<gene>
    <name evidence="3" type="ORF">POCULU_LOCUS3378</name>
</gene>
<dbReference type="OrthoDB" id="2238957at2759"/>
<evidence type="ECO:0000313" key="3">
    <source>
        <dbReference type="EMBL" id="CAG8517131.1"/>
    </source>
</evidence>
<protein>
    <submittedName>
        <fullName evidence="3">1886_t:CDS:1</fullName>
    </submittedName>
</protein>
<feature type="coiled-coil region" evidence="1">
    <location>
        <begin position="84"/>
        <end position="340"/>
    </location>
</feature>
<name>A0A9N9F822_9GLOM</name>
<comment type="caution">
    <text evidence="3">The sequence shown here is derived from an EMBL/GenBank/DDBJ whole genome shotgun (WGS) entry which is preliminary data.</text>
</comment>
<dbReference type="Proteomes" id="UP000789572">
    <property type="component" value="Unassembled WGS sequence"/>
</dbReference>
<evidence type="ECO:0000256" key="2">
    <source>
        <dbReference type="SAM" id="MobiDB-lite"/>
    </source>
</evidence>
<keyword evidence="4" id="KW-1185">Reference proteome</keyword>
<reference evidence="3" key="1">
    <citation type="submission" date="2021-06" db="EMBL/GenBank/DDBJ databases">
        <authorList>
            <person name="Kallberg Y."/>
            <person name="Tangrot J."/>
            <person name="Rosling A."/>
        </authorList>
    </citation>
    <scope>NUCLEOTIDE SEQUENCE</scope>
    <source>
        <strain evidence="3">IA702</strain>
    </source>
</reference>
<sequence length="911" mass="103784">MADTAANVVDLTTEGGSSSKPRNSPAKIAKDIKTMKDRIIKTDKLMKLFEVKDKELSSLKTELNLSGTQITAALNESTLLREGASLLHSQNKDLRRQLAEKEEELNQCRADKERLESKVAALESHKKQLDAKLEENKTTLDNMEKTRQEIDRLRRQKNEANDLKQQLGTAKEAISMLSEENEQLKAQLEESAKLVEENEQLKTQLEESASFVQENNQLKEEYARLAQENGELRTQIEESAMLNQENDELKAKEIDRLVEENDDLKDRLVEVELERDMLIKQHADEKNVSQSHVENQNLKTDLANVRAQMGDLQFEKQVLQNELTRLLTKLERQRLLLEAAEPSNIMNQSPPPPPLSPAATKRVTKKTASTPALVKPKGKPRKPPHSEEPAQPEAPTVSNAEKTDRVKVCPESLESKPPVKIKTSPEFVDLPQPVRRQSPILKPTTNENREALNIAKKRKASEEAEGTTKKVNIGVSPRIFNKNDKNDWFSVERLTDHEIEAEELVEYIEYVLQNPQLASKTIQACHKIVKRRPDFFHQRLEDVFRALNTPSFINPADNNFQEIDFEKSGRKYKMIEKEANMASFILHLVTVFGKDGVFMKYFEWARTKIVCNPDREMELTLVCRITRVLVVVNDQVAGESDSRILVMIYDLFREGSKLNYALNILENIARVNPRVVNQQKGLRTRNDLGHDRFGFPDLLEVIGAQLCRAKQNDEMVIKVYNSISRHLGWNRPEDVKTVQHIMDHLLKILHSEEFKKDLESKSQGRAQSQAAYLKLGIGLAAQYCPTGEIPKIIKESLLPLKNDVLRCELVAEIAAQICRAGILDTKEVQGTEELRQWMREEIHSQISPQNSAATWSMKRLCAKILLRLSFGSVARVSEVVEWFEKLSAEEKLKTDHGLAQELASIRAIAKC</sequence>
<feature type="region of interest" description="Disordered" evidence="2">
    <location>
        <begin position="1"/>
        <end position="27"/>
    </location>
</feature>
<evidence type="ECO:0000256" key="1">
    <source>
        <dbReference type="SAM" id="Coils"/>
    </source>
</evidence>
<accession>A0A9N9F822</accession>
<dbReference type="EMBL" id="CAJVPJ010000369">
    <property type="protein sequence ID" value="CAG8517131.1"/>
    <property type="molecule type" value="Genomic_DNA"/>
</dbReference>
<feature type="region of interest" description="Disordered" evidence="2">
    <location>
        <begin position="341"/>
        <end position="419"/>
    </location>
</feature>
<keyword evidence="1" id="KW-0175">Coiled coil</keyword>
<dbReference type="AlphaFoldDB" id="A0A9N9F822"/>
<evidence type="ECO:0000313" key="4">
    <source>
        <dbReference type="Proteomes" id="UP000789572"/>
    </source>
</evidence>
<organism evidence="3 4">
    <name type="scientific">Paraglomus occultum</name>
    <dbReference type="NCBI Taxonomy" id="144539"/>
    <lineage>
        <taxon>Eukaryota</taxon>
        <taxon>Fungi</taxon>
        <taxon>Fungi incertae sedis</taxon>
        <taxon>Mucoromycota</taxon>
        <taxon>Glomeromycotina</taxon>
        <taxon>Glomeromycetes</taxon>
        <taxon>Paraglomerales</taxon>
        <taxon>Paraglomeraceae</taxon>
        <taxon>Paraglomus</taxon>
    </lineage>
</organism>